<feature type="signal peptide" evidence="1">
    <location>
        <begin position="1"/>
        <end position="28"/>
    </location>
</feature>
<evidence type="ECO:0000256" key="1">
    <source>
        <dbReference type="SAM" id="SignalP"/>
    </source>
</evidence>
<evidence type="ECO:0000259" key="2">
    <source>
        <dbReference type="PROSITE" id="PS50835"/>
    </source>
</evidence>
<dbReference type="EMBL" id="CALNXI010001138">
    <property type="protein sequence ID" value="CAH3157096.1"/>
    <property type="molecule type" value="Genomic_DNA"/>
</dbReference>
<dbReference type="CDD" id="cd00096">
    <property type="entry name" value="Ig"/>
    <property type="match status" value="1"/>
</dbReference>
<feature type="domain" description="Ig-like" evidence="2">
    <location>
        <begin position="149"/>
        <end position="231"/>
    </location>
</feature>
<dbReference type="Gene3D" id="2.60.40.10">
    <property type="entry name" value="Immunoglobulins"/>
    <property type="match status" value="1"/>
</dbReference>
<sequence>MKAYPWIIPCWLLASVLIAASLLQQSEALTFTRRPDKPTIVVEGVNSTNADLVWEILPDSGEVVQNLFLIRQRAGDVNQVQIAWRKYSSSFTLAEGFANEYRANLPATLRLLNVDNTEEYVYTLQVSYDLNNVPYRTDDSVTVIVRVPPRMTVLPVRQSRITLGTNFTLTCNASGDPTPNITWTKEGLTAAQFNVSGHKLFLVNVKREDVGSYKCTADNGYGTPATSLAVVDVKCPPNECIITTVGITINDNQWPWKDAYSRMNTIEFKMLESNLTSAIASVYTRNPEKQFYGQEIILLRDGSIVAHLQLRFKTGVNDPLKPLRDEVGSGRLGPFAVTGEIILNPSM</sequence>
<dbReference type="SUPFAM" id="SSF82671">
    <property type="entry name" value="SEA domain"/>
    <property type="match status" value="1"/>
</dbReference>
<dbReference type="InterPro" id="IPR036179">
    <property type="entry name" value="Ig-like_dom_sf"/>
</dbReference>
<dbReference type="Proteomes" id="UP001159427">
    <property type="component" value="Unassembled WGS sequence"/>
</dbReference>
<organism evidence="3 4">
    <name type="scientific">Porites evermanni</name>
    <dbReference type="NCBI Taxonomy" id="104178"/>
    <lineage>
        <taxon>Eukaryota</taxon>
        <taxon>Metazoa</taxon>
        <taxon>Cnidaria</taxon>
        <taxon>Anthozoa</taxon>
        <taxon>Hexacorallia</taxon>
        <taxon>Scleractinia</taxon>
        <taxon>Fungiina</taxon>
        <taxon>Poritidae</taxon>
        <taxon>Porites</taxon>
    </lineage>
</organism>
<dbReference type="SMART" id="SM00408">
    <property type="entry name" value="IGc2"/>
    <property type="match status" value="1"/>
</dbReference>
<dbReference type="PANTHER" id="PTHR45080">
    <property type="entry name" value="CONTACTIN 5"/>
    <property type="match status" value="1"/>
</dbReference>
<accession>A0ABN8Q4K7</accession>
<dbReference type="InterPro" id="IPR050958">
    <property type="entry name" value="Cell_Adh-Cytoskel_Orgn"/>
</dbReference>
<proteinExistence type="predicted"/>
<name>A0ABN8Q4K7_9CNID</name>
<keyword evidence="1" id="KW-0732">Signal</keyword>
<evidence type="ECO:0000313" key="3">
    <source>
        <dbReference type="EMBL" id="CAH3157096.1"/>
    </source>
</evidence>
<dbReference type="PROSITE" id="PS50835">
    <property type="entry name" value="IG_LIKE"/>
    <property type="match status" value="1"/>
</dbReference>
<dbReference type="Pfam" id="PF13927">
    <property type="entry name" value="Ig_3"/>
    <property type="match status" value="1"/>
</dbReference>
<dbReference type="PANTHER" id="PTHR45080:SF33">
    <property type="entry name" value="IG-LIKE DOMAIN-CONTAINING PROTEIN"/>
    <property type="match status" value="1"/>
</dbReference>
<evidence type="ECO:0000313" key="4">
    <source>
        <dbReference type="Proteomes" id="UP001159427"/>
    </source>
</evidence>
<protein>
    <recommendedName>
        <fullName evidence="2">Ig-like domain-containing protein</fullName>
    </recommendedName>
</protein>
<dbReference type="SMART" id="SM00409">
    <property type="entry name" value="IG"/>
    <property type="match status" value="1"/>
</dbReference>
<gene>
    <name evidence="3" type="ORF">PEVE_00002378</name>
</gene>
<dbReference type="InterPro" id="IPR007110">
    <property type="entry name" value="Ig-like_dom"/>
</dbReference>
<reference evidence="3 4" key="1">
    <citation type="submission" date="2022-05" db="EMBL/GenBank/DDBJ databases">
        <authorList>
            <consortium name="Genoscope - CEA"/>
            <person name="William W."/>
        </authorList>
    </citation>
    <scope>NUCLEOTIDE SEQUENCE [LARGE SCALE GENOMIC DNA]</scope>
</reference>
<dbReference type="SUPFAM" id="SSF48726">
    <property type="entry name" value="Immunoglobulin"/>
    <property type="match status" value="1"/>
</dbReference>
<dbReference type="InterPro" id="IPR036364">
    <property type="entry name" value="SEA_dom_sf"/>
</dbReference>
<feature type="chain" id="PRO_5046693015" description="Ig-like domain-containing protein" evidence="1">
    <location>
        <begin position="29"/>
        <end position="347"/>
    </location>
</feature>
<dbReference type="InterPro" id="IPR003599">
    <property type="entry name" value="Ig_sub"/>
</dbReference>
<comment type="caution">
    <text evidence="3">The sequence shown here is derived from an EMBL/GenBank/DDBJ whole genome shotgun (WGS) entry which is preliminary data.</text>
</comment>
<dbReference type="InterPro" id="IPR003598">
    <property type="entry name" value="Ig_sub2"/>
</dbReference>
<keyword evidence="4" id="KW-1185">Reference proteome</keyword>
<dbReference type="InterPro" id="IPR013783">
    <property type="entry name" value="Ig-like_fold"/>
</dbReference>